<protein>
    <submittedName>
        <fullName evidence="1">Uncharacterized protein</fullName>
    </submittedName>
</protein>
<evidence type="ECO:0000313" key="2">
    <source>
        <dbReference type="Proteomes" id="UP000793456"/>
    </source>
</evidence>
<name>A0ACD3RW41_LARCR</name>
<evidence type="ECO:0000313" key="1">
    <source>
        <dbReference type="EMBL" id="TMS23373.1"/>
    </source>
</evidence>
<proteinExistence type="predicted"/>
<organism evidence="1 2">
    <name type="scientific">Larimichthys crocea</name>
    <name type="common">Large yellow croaker</name>
    <name type="synonym">Pseudosciaena crocea</name>
    <dbReference type="NCBI Taxonomy" id="215358"/>
    <lineage>
        <taxon>Eukaryota</taxon>
        <taxon>Metazoa</taxon>
        <taxon>Chordata</taxon>
        <taxon>Craniata</taxon>
        <taxon>Vertebrata</taxon>
        <taxon>Euteleostomi</taxon>
        <taxon>Actinopterygii</taxon>
        <taxon>Neopterygii</taxon>
        <taxon>Teleostei</taxon>
        <taxon>Neoteleostei</taxon>
        <taxon>Acanthomorphata</taxon>
        <taxon>Eupercaria</taxon>
        <taxon>Sciaenidae</taxon>
        <taxon>Larimichthys</taxon>
    </lineage>
</organism>
<keyword evidence="2" id="KW-1185">Reference proteome</keyword>
<gene>
    <name evidence="1" type="ORF">E3U43_008679</name>
</gene>
<dbReference type="EMBL" id="CM011674">
    <property type="protein sequence ID" value="TMS23373.1"/>
    <property type="molecule type" value="Genomic_DNA"/>
</dbReference>
<reference evidence="1" key="1">
    <citation type="submission" date="2018-11" db="EMBL/GenBank/DDBJ databases">
        <title>The sequence and de novo assembly of Larimichthys crocea genome using PacBio and Hi-C technologies.</title>
        <authorList>
            <person name="Xu P."/>
            <person name="Chen B."/>
            <person name="Zhou Z."/>
            <person name="Ke Q."/>
            <person name="Wu Y."/>
            <person name="Bai H."/>
            <person name="Pu F."/>
        </authorList>
    </citation>
    <scope>NUCLEOTIDE SEQUENCE</scope>
    <source>
        <tissue evidence="1">Muscle</tissue>
    </source>
</reference>
<dbReference type="Proteomes" id="UP000793456">
    <property type="component" value="Chromosome I"/>
</dbReference>
<accession>A0ACD3RW41</accession>
<comment type="caution">
    <text evidence="1">The sequence shown here is derived from an EMBL/GenBank/DDBJ whole genome shotgun (WGS) entry which is preliminary data.</text>
</comment>
<sequence>MEQEREADRRRIEELQDENLTLCLAQRRSMEESQHLGWELEQLSMTTENSQGQQTLSEEVSERTCSRMLKLEKENQSLLRTIEELRVLSLNNSTHSKHNYHLECDHVCQMVCSTYNCTSSTDESTGLHTSCSNVGSHTNVFPLRAVTQQMLNGDSNCHLRAEELEGVQSEILLTDNPDLHIQEKGQLEDQNSGDHLKELMSDLEVLENNHNRLHCFVGSRDSSPSSKSSSPCHDSIFTGLPTRSSYASKHTQRLEAKCRALDTVNQHLQTSLDNTDRKVQRLQAEVQELEAENQSLQATLEEFRITARRLEQLETEKQSLEQETTVLEREKRQLEKENRRLRQQAEIQEANLDSSNVCMASLEREMRFLVKEVDGLRETAERVKGLEGDNRELTKQAAIDQRTLATLREELVSEKLKTQQRDNELERLAHELEMKVLNQESTQQAEPEAPDNSRFKMLESELESSLKKSLRIKDDKMAALETRLQESSTLNQQLRQELKTVKLSYEALQQRQEEERTASCSTPPRETGRTMSEWLRESQEATKELLKLKDRLIEVERNNATLEAERQAMQAQLKQLESQSHSQQAQILALQRQAASLQESNTALQTHNANLQVEKSTLNSQSASLMAQNAQLQQQQSGTESERDSAIRDREELRGVHEQLLRDHERLAALHERQAMEYEALMGKHGCLKNAHRTLELEHRTLQDRLNQTYRQLLNDNELLTADHKQLKSQLNEAKLEHTWLEADFSKLKKEFQQLDITSTKLTNQCELLSQLKGNLEEENRHLLSQIETLMLQNRTLLEQTMESKDLFHVEERQYIDKLNDLRRQKEKLEEKIMDQYKFYEPSPPRRRGNWITLKLKKLIKSGSREHGPDRPPTPTHSGVAESHHFCHDNNSFISSNGSGGLASAGDAISPQRNSNKDSNDSTVPSGFEDNDELQSHGKAPWILE</sequence>